<evidence type="ECO:0000313" key="3">
    <source>
        <dbReference type="Proteomes" id="UP000028073"/>
    </source>
</evidence>
<dbReference type="EMBL" id="JOKH01000002">
    <property type="protein sequence ID" value="KEQ18166.1"/>
    <property type="molecule type" value="Genomic_DNA"/>
</dbReference>
<evidence type="ECO:0000313" key="2">
    <source>
        <dbReference type="EMBL" id="KEQ18166.1"/>
    </source>
</evidence>
<dbReference type="Proteomes" id="UP000028073">
    <property type="component" value="Unassembled WGS sequence"/>
</dbReference>
<keyword evidence="1" id="KW-1133">Transmembrane helix</keyword>
<dbReference type="AlphaFoldDB" id="A0A081NI93"/>
<reference evidence="2 3" key="1">
    <citation type="submission" date="2014-06" db="EMBL/GenBank/DDBJ databases">
        <title>Whole Genome Sequences of Three Symbiotic Endozoicomonas Bacteria.</title>
        <authorList>
            <person name="Neave M.J."/>
            <person name="Apprill A."/>
            <person name="Voolstra C.R."/>
        </authorList>
    </citation>
    <scope>NUCLEOTIDE SEQUENCE [LARGE SCALE GENOMIC DNA]</scope>
    <source>
        <strain evidence="2 3">DSM 25634</strain>
    </source>
</reference>
<keyword evidence="1" id="KW-0812">Transmembrane</keyword>
<proteinExistence type="predicted"/>
<feature type="transmembrane region" description="Helical" evidence="1">
    <location>
        <begin position="6"/>
        <end position="24"/>
    </location>
</feature>
<name>A0A081NI93_9GAMM</name>
<accession>A0A081NI93</accession>
<gene>
    <name evidence="2" type="ORF">GZ78_11475</name>
</gene>
<protein>
    <submittedName>
        <fullName evidence="2">Uncharacterized protein</fullName>
    </submittedName>
</protein>
<keyword evidence="1" id="KW-0472">Membrane</keyword>
<evidence type="ECO:0000256" key="1">
    <source>
        <dbReference type="SAM" id="Phobius"/>
    </source>
</evidence>
<sequence length="71" mass="8664">MDPVLLVIDIGILLYAVMLTYGVWKKRVYALRKWYEYYDNKKKYFEILIGYLIMLCALFVIRWSIVDRLYS</sequence>
<comment type="caution">
    <text evidence="2">The sequence shown here is derived from an EMBL/GenBank/DDBJ whole genome shotgun (WGS) entry which is preliminary data.</text>
</comment>
<keyword evidence="3" id="KW-1185">Reference proteome</keyword>
<organism evidence="2 3">
    <name type="scientific">Endozoicomonas numazuensis</name>
    <dbReference type="NCBI Taxonomy" id="1137799"/>
    <lineage>
        <taxon>Bacteria</taxon>
        <taxon>Pseudomonadati</taxon>
        <taxon>Pseudomonadota</taxon>
        <taxon>Gammaproteobacteria</taxon>
        <taxon>Oceanospirillales</taxon>
        <taxon>Endozoicomonadaceae</taxon>
        <taxon>Endozoicomonas</taxon>
    </lineage>
</organism>
<feature type="transmembrane region" description="Helical" evidence="1">
    <location>
        <begin position="44"/>
        <end position="65"/>
    </location>
</feature>